<feature type="active site" description="Proton donor/acceptor" evidence="6 7">
    <location>
        <position position="87"/>
    </location>
</feature>
<proteinExistence type="inferred from homology"/>
<feature type="binding site" evidence="6 8">
    <location>
        <begin position="21"/>
        <end position="22"/>
    </location>
    <ligand>
        <name>substrate</name>
    </ligand>
</feature>
<feature type="binding site" evidence="6 8">
    <location>
        <begin position="8"/>
        <end position="15"/>
    </location>
    <ligand>
        <name>substrate</name>
    </ligand>
</feature>
<dbReference type="InterPro" id="IPR001345">
    <property type="entry name" value="PG/BPGM_mutase_AS"/>
</dbReference>
<dbReference type="SMART" id="SM00855">
    <property type="entry name" value="PGAM"/>
    <property type="match status" value="1"/>
</dbReference>
<evidence type="ECO:0000256" key="3">
    <source>
        <dbReference type="ARBA" id="ARBA00022432"/>
    </source>
</evidence>
<dbReference type="PATRIC" id="fig|1121338.3.peg.1840"/>
<dbReference type="InterPro" id="IPR029033">
    <property type="entry name" value="His_PPase_superfam"/>
</dbReference>
<evidence type="ECO:0000313" key="11">
    <source>
        <dbReference type="EMBL" id="KYH34223.1"/>
    </source>
</evidence>
<dbReference type="Pfam" id="PF00300">
    <property type="entry name" value="His_Phos_1"/>
    <property type="match status" value="1"/>
</dbReference>
<comment type="caution">
    <text evidence="11">The sequence shown here is derived from an EMBL/GenBank/DDBJ whole genome shotgun (WGS) entry which is preliminary data.</text>
</comment>
<keyword evidence="4 6" id="KW-0324">Glycolysis</keyword>
<dbReference type="Proteomes" id="UP000075531">
    <property type="component" value="Unassembled WGS sequence"/>
</dbReference>
<evidence type="ECO:0000256" key="1">
    <source>
        <dbReference type="ARBA" id="ARBA00000380"/>
    </source>
</evidence>
<dbReference type="EC" id="5.4.2.11" evidence="6 10"/>
<dbReference type="AlphaFoldDB" id="A0A151B364"/>
<dbReference type="InterPro" id="IPR013078">
    <property type="entry name" value="His_Pase_superF_clade-1"/>
</dbReference>
<dbReference type="OrthoDB" id="9781415at2"/>
<evidence type="ECO:0000256" key="10">
    <source>
        <dbReference type="RuleBase" id="RU004512"/>
    </source>
</evidence>
<evidence type="ECO:0000256" key="6">
    <source>
        <dbReference type="HAMAP-Rule" id="MF_01039"/>
    </source>
</evidence>
<evidence type="ECO:0000256" key="2">
    <source>
        <dbReference type="ARBA" id="ARBA00006717"/>
    </source>
</evidence>
<dbReference type="InterPro" id="IPR005952">
    <property type="entry name" value="Phosphogly_mut1"/>
</dbReference>
<dbReference type="FunFam" id="3.40.50.1240:FF:000003">
    <property type="entry name" value="2,3-bisphosphoglycerate-dependent phosphoglycerate mutase"/>
    <property type="match status" value="1"/>
</dbReference>
<gene>
    <name evidence="6 11" type="primary">gpmA</name>
    <name evidence="11" type="ORF">CLTEP_17980</name>
</gene>
<dbReference type="NCBIfam" id="NF010713">
    <property type="entry name" value="PRK14115.1"/>
    <property type="match status" value="1"/>
</dbReference>
<keyword evidence="3 6" id="KW-0312">Gluconeogenesis</keyword>
<evidence type="ECO:0000256" key="5">
    <source>
        <dbReference type="ARBA" id="ARBA00023235"/>
    </source>
</evidence>
<dbReference type="RefSeq" id="WP_066825617.1">
    <property type="nucleotide sequence ID" value="NZ_LTBA01000021.1"/>
</dbReference>
<comment type="catalytic activity">
    <reaction evidence="1 6 10">
        <text>(2R)-2-phosphoglycerate = (2R)-3-phosphoglycerate</text>
        <dbReference type="Rhea" id="RHEA:15901"/>
        <dbReference type="ChEBI" id="CHEBI:58272"/>
        <dbReference type="ChEBI" id="CHEBI:58289"/>
        <dbReference type="EC" id="5.4.2.11"/>
    </reaction>
</comment>
<feature type="site" description="Transition state stabilizer" evidence="6 9">
    <location>
        <position position="182"/>
    </location>
</feature>
<dbReference type="HAMAP" id="MF_01039">
    <property type="entry name" value="PGAM_GpmA"/>
    <property type="match status" value="1"/>
</dbReference>
<feature type="active site" description="Tele-phosphohistidine intermediate" evidence="6 7">
    <location>
        <position position="9"/>
    </location>
</feature>
<evidence type="ECO:0000256" key="9">
    <source>
        <dbReference type="PIRSR" id="PIRSR613078-3"/>
    </source>
</evidence>
<dbReference type="PANTHER" id="PTHR11931">
    <property type="entry name" value="PHOSPHOGLYCERATE MUTASE"/>
    <property type="match status" value="1"/>
</dbReference>
<reference evidence="11 12" key="1">
    <citation type="submission" date="2016-02" db="EMBL/GenBank/DDBJ databases">
        <title>Genome sequence of Clostridium tepidiprofundi DSM 19306.</title>
        <authorList>
            <person name="Poehlein A."/>
            <person name="Daniel R."/>
        </authorList>
    </citation>
    <scope>NUCLEOTIDE SEQUENCE [LARGE SCALE GENOMIC DNA]</scope>
    <source>
        <strain evidence="11 12">DSM 19306</strain>
    </source>
</reference>
<name>A0A151B364_9CLOT</name>
<keyword evidence="5 6" id="KW-0413">Isomerase</keyword>
<dbReference type="GO" id="GO:0006096">
    <property type="term" value="P:glycolytic process"/>
    <property type="evidence" value="ECO:0007669"/>
    <property type="project" value="UniProtKB-UniRule"/>
</dbReference>
<dbReference type="SUPFAM" id="SSF53254">
    <property type="entry name" value="Phosphoglycerate mutase-like"/>
    <property type="match status" value="1"/>
</dbReference>
<sequence>MNKLVLLRHGESEWNKQNRFTGWTDVDLTEEGIREARHAGEILNKYGYTFDVAFTSLLKRAIRTLWITLHEMNLDWIPVYKTWRLNERHYGALQGLNKEKTAEKYGKEQVYKWRRYVKVRPPALNRDDKRYPGFEPKYKNLDVSDIPLTENLDDTEKRVLEFWYKSIAPTIKSGKKVIISAHGNTLRALVKYLDDIPDNGIVNLNIPTGIPIVYELDDNLKAIKHYFLGEEDILTHNDIPLNITKGEQVR</sequence>
<evidence type="ECO:0000256" key="7">
    <source>
        <dbReference type="PIRSR" id="PIRSR613078-1"/>
    </source>
</evidence>
<protein>
    <recommendedName>
        <fullName evidence="6 10">2,3-bisphosphoglycerate-dependent phosphoglycerate mutase</fullName>
        <shortName evidence="6">BPG-dependent PGAM</shortName>
        <shortName evidence="6">PGAM</shortName>
        <shortName evidence="6">Phosphoglyceromutase</shortName>
        <shortName evidence="6">dPGM</shortName>
        <ecNumber evidence="6 10">5.4.2.11</ecNumber>
    </recommendedName>
</protein>
<comment type="pathway">
    <text evidence="6 10">Carbohydrate degradation; glycolysis; pyruvate from D-glyceraldehyde 3-phosphate: step 3/5.</text>
</comment>
<accession>A0A151B364</accession>
<dbReference type="Gene3D" id="3.40.50.1240">
    <property type="entry name" value="Phosphoglycerate mutase-like"/>
    <property type="match status" value="1"/>
</dbReference>
<evidence type="ECO:0000256" key="8">
    <source>
        <dbReference type="PIRSR" id="PIRSR613078-2"/>
    </source>
</evidence>
<feature type="binding site" evidence="6 8">
    <location>
        <begin position="114"/>
        <end position="115"/>
    </location>
    <ligand>
        <name>substrate</name>
    </ligand>
</feature>
<evidence type="ECO:0000256" key="4">
    <source>
        <dbReference type="ARBA" id="ARBA00023152"/>
    </source>
</evidence>
<feature type="binding site" evidence="6 8">
    <location>
        <begin position="87"/>
        <end position="90"/>
    </location>
    <ligand>
        <name>substrate</name>
    </ligand>
</feature>
<comment type="function">
    <text evidence="6 10">Catalyzes the interconversion of 2-phosphoglycerate and 3-phosphoglycerate.</text>
</comment>
<organism evidence="11 12">
    <name type="scientific">Clostridium tepidiprofundi DSM 19306</name>
    <dbReference type="NCBI Taxonomy" id="1121338"/>
    <lineage>
        <taxon>Bacteria</taxon>
        <taxon>Bacillati</taxon>
        <taxon>Bacillota</taxon>
        <taxon>Clostridia</taxon>
        <taxon>Eubacteriales</taxon>
        <taxon>Clostridiaceae</taxon>
        <taxon>Clostridium</taxon>
    </lineage>
</organism>
<dbReference type="UniPathway" id="UPA00109">
    <property type="reaction ID" value="UER00186"/>
</dbReference>
<dbReference type="GO" id="GO:0004619">
    <property type="term" value="F:phosphoglycerate mutase activity"/>
    <property type="evidence" value="ECO:0007669"/>
    <property type="project" value="UniProtKB-UniRule"/>
</dbReference>
<dbReference type="PIRSF" id="PIRSF000709">
    <property type="entry name" value="6PFK_2-Ptase"/>
    <property type="match status" value="1"/>
</dbReference>
<keyword evidence="12" id="KW-1185">Reference proteome</keyword>
<evidence type="ECO:0000313" key="12">
    <source>
        <dbReference type="Proteomes" id="UP000075531"/>
    </source>
</evidence>
<comment type="similarity">
    <text evidence="2 6">Belongs to the phosphoglycerate mutase family. BPG-dependent PGAM subfamily.</text>
</comment>
<feature type="binding site" evidence="6 8">
    <location>
        <position position="98"/>
    </location>
    <ligand>
        <name>substrate</name>
    </ligand>
</feature>
<dbReference type="PROSITE" id="PS00175">
    <property type="entry name" value="PG_MUTASE"/>
    <property type="match status" value="1"/>
</dbReference>
<dbReference type="CDD" id="cd07067">
    <property type="entry name" value="HP_PGM_like"/>
    <property type="match status" value="1"/>
</dbReference>
<feature type="binding site" evidence="6 8">
    <location>
        <position position="60"/>
    </location>
    <ligand>
        <name>substrate</name>
    </ligand>
</feature>
<dbReference type="NCBIfam" id="TIGR01258">
    <property type="entry name" value="pgm_1"/>
    <property type="match status" value="1"/>
</dbReference>
<feature type="binding site" evidence="6 8">
    <location>
        <begin position="183"/>
        <end position="184"/>
    </location>
    <ligand>
        <name>substrate</name>
    </ligand>
</feature>
<dbReference type="GO" id="GO:0006094">
    <property type="term" value="P:gluconeogenesis"/>
    <property type="evidence" value="ECO:0007669"/>
    <property type="project" value="UniProtKB-UniRule"/>
</dbReference>
<dbReference type="STRING" id="1121338.CLTEP_17980"/>
<dbReference type="EMBL" id="LTBA01000021">
    <property type="protein sequence ID" value="KYH34223.1"/>
    <property type="molecule type" value="Genomic_DNA"/>
</dbReference>